<dbReference type="CDD" id="cd06330">
    <property type="entry name" value="PBP1_As_SBP-like"/>
    <property type="match status" value="1"/>
</dbReference>
<dbReference type="PROSITE" id="PS51318">
    <property type="entry name" value="TAT"/>
    <property type="match status" value="1"/>
</dbReference>
<keyword evidence="4" id="KW-0029">Amino-acid transport</keyword>
<proteinExistence type="inferred from homology"/>
<accession>A0A8J7QX23</accession>
<dbReference type="InterPro" id="IPR028082">
    <property type="entry name" value="Peripla_BP_I"/>
</dbReference>
<dbReference type="InterPro" id="IPR028081">
    <property type="entry name" value="Leu-bd"/>
</dbReference>
<organism evidence="6 7">
    <name type="scientific">Tianweitania sediminis</name>
    <dbReference type="NCBI Taxonomy" id="1502156"/>
    <lineage>
        <taxon>Bacteria</taxon>
        <taxon>Pseudomonadati</taxon>
        <taxon>Pseudomonadota</taxon>
        <taxon>Alphaproteobacteria</taxon>
        <taxon>Hyphomicrobiales</taxon>
        <taxon>Phyllobacteriaceae</taxon>
        <taxon>Tianweitania</taxon>
    </lineage>
</organism>
<feature type="domain" description="Leucine-binding protein" evidence="5">
    <location>
        <begin position="35"/>
        <end position="382"/>
    </location>
</feature>
<evidence type="ECO:0000256" key="3">
    <source>
        <dbReference type="ARBA" id="ARBA00022729"/>
    </source>
</evidence>
<evidence type="ECO:0000256" key="1">
    <source>
        <dbReference type="ARBA" id="ARBA00010062"/>
    </source>
</evidence>
<reference evidence="6" key="1">
    <citation type="submission" date="2021-03" db="EMBL/GenBank/DDBJ databases">
        <title>Genome sequencing and assembly of Tianweitania sediminis.</title>
        <authorList>
            <person name="Chhetri G."/>
        </authorList>
    </citation>
    <scope>NUCLEOTIDE SEQUENCE</scope>
    <source>
        <strain evidence="6">Z8</strain>
    </source>
</reference>
<evidence type="ECO:0000313" key="7">
    <source>
        <dbReference type="Proteomes" id="UP000666240"/>
    </source>
</evidence>
<dbReference type="AlphaFoldDB" id="A0A8J7QX23"/>
<gene>
    <name evidence="6" type="ORF">J5Y06_06575</name>
</gene>
<dbReference type="InterPro" id="IPR000709">
    <property type="entry name" value="Leu_Ile_Val-bd"/>
</dbReference>
<keyword evidence="2" id="KW-0813">Transport</keyword>
<dbReference type="PANTHER" id="PTHR30483">
    <property type="entry name" value="LEUCINE-SPECIFIC-BINDING PROTEIN"/>
    <property type="match status" value="1"/>
</dbReference>
<dbReference type="InterPro" id="IPR051010">
    <property type="entry name" value="BCAA_transport"/>
</dbReference>
<dbReference type="GO" id="GO:0006865">
    <property type="term" value="P:amino acid transport"/>
    <property type="evidence" value="ECO:0007669"/>
    <property type="project" value="UniProtKB-KW"/>
</dbReference>
<evidence type="ECO:0000256" key="2">
    <source>
        <dbReference type="ARBA" id="ARBA00022448"/>
    </source>
</evidence>
<dbReference type="RefSeq" id="WP_209334215.1">
    <property type="nucleotide sequence ID" value="NZ_JAGIYY010000001.1"/>
</dbReference>
<keyword evidence="3" id="KW-0732">Signal</keyword>
<evidence type="ECO:0000259" key="5">
    <source>
        <dbReference type="Pfam" id="PF13458"/>
    </source>
</evidence>
<evidence type="ECO:0000256" key="4">
    <source>
        <dbReference type="ARBA" id="ARBA00022970"/>
    </source>
</evidence>
<dbReference type="Gene3D" id="3.40.50.2300">
    <property type="match status" value="2"/>
</dbReference>
<dbReference type="EMBL" id="JAGIYY010000001">
    <property type="protein sequence ID" value="MBP0438308.1"/>
    <property type="molecule type" value="Genomic_DNA"/>
</dbReference>
<dbReference type="PRINTS" id="PR00337">
    <property type="entry name" value="LEUILEVALBP"/>
</dbReference>
<comment type="similarity">
    <text evidence="1">Belongs to the leucine-binding protein family.</text>
</comment>
<dbReference type="Proteomes" id="UP000666240">
    <property type="component" value="Unassembled WGS sequence"/>
</dbReference>
<dbReference type="InterPro" id="IPR006311">
    <property type="entry name" value="TAT_signal"/>
</dbReference>
<dbReference type="Pfam" id="PF13458">
    <property type="entry name" value="Peripla_BP_6"/>
    <property type="match status" value="1"/>
</dbReference>
<name>A0A8J7QX23_9HYPH</name>
<dbReference type="SUPFAM" id="SSF53822">
    <property type="entry name" value="Periplasmic binding protein-like I"/>
    <property type="match status" value="1"/>
</dbReference>
<evidence type="ECO:0000313" key="6">
    <source>
        <dbReference type="EMBL" id="MBP0438308.1"/>
    </source>
</evidence>
<protein>
    <submittedName>
        <fullName evidence="6">ABC transporter substrate-binding protein</fullName>
    </submittedName>
</protein>
<sequence length="421" mass="45861">MINSINRRTVLTALGASALATPFISRRSFAQGSDPIKIGVLTALSGAQEFIGNFVLTGAQIAADQINAAGGINGRQVQLEVRDDRNAPADATTAARELVGLGAHLQLGTISSAIALAMGPLMQQEGGIALTCGAGTEKLNHENYSDHVFRPGDSPYMRNRAEAQLLAQRNPDVTTWTGLVPDHEYGRTTWAVFMDGLLQFYPEIAKKEVEILDPIIVPYGVGDYRTFVTQAARTPANGIYNSTYGGDSVTLFQQARPFKLFEDRILMDSANEFIVAEALKAQTPSFWTGIHWYYETNKGNPLSDALYADYVKKTGNEQPMGWVAEAHAALYAYKAAIEKAGSTETADVIAALKGLEWDTATGKRIMRAEDNQVIKDVEMIYIEPDASDPKGYKVTDYVKVDGNTVIEPAMPGQKMELRKPT</sequence>
<comment type="caution">
    <text evidence="6">The sequence shown here is derived from an EMBL/GenBank/DDBJ whole genome shotgun (WGS) entry which is preliminary data.</text>
</comment>
<keyword evidence="7" id="KW-1185">Reference proteome</keyword>